<accession>A0A760BGT9</accession>
<dbReference type="AlphaFoldDB" id="A0A760BGT9"/>
<evidence type="ECO:0000313" key="1">
    <source>
        <dbReference type="EMBL" id="HAG2283318.1"/>
    </source>
</evidence>
<proteinExistence type="predicted"/>
<gene>
    <name evidence="1" type="ORF">G8W61_003648</name>
</gene>
<dbReference type="EMBL" id="DAAXRP010000013">
    <property type="protein sequence ID" value="HAG2283318.1"/>
    <property type="molecule type" value="Genomic_DNA"/>
</dbReference>
<reference evidence="1" key="1">
    <citation type="journal article" date="2018" name="Genome Biol.">
        <title>SKESA: strategic k-mer extension for scrupulous assemblies.</title>
        <authorList>
            <person name="Souvorov A."/>
            <person name="Agarwala R."/>
            <person name="Lipman D.J."/>
        </authorList>
    </citation>
    <scope>NUCLEOTIDE SEQUENCE</scope>
    <source>
        <strain evidence="1">MA.CK_94/00001630</strain>
    </source>
</reference>
<comment type="caution">
    <text evidence="1">The sequence shown here is derived from an EMBL/GenBank/DDBJ whole genome shotgun (WGS) entry which is preliminary data.</text>
</comment>
<organism evidence="1">
    <name type="scientific">Salmonella enterica</name>
    <name type="common">Salmonella choleraesuis</name>
    <dbReference type="NCBI Taxonomy" id="28901"/>
    <lineage>
        <taxon>Bacteria</taxon>
        <taxon>Pseudomonadati</taxon>
        <taxon>Pseudomonadota</taxon>
        <taxon>Gammaproteobacteria</taxon>
        <taxon>Enterobacterales</taxon>
        <taxon>Enterobacteriaceae</taxon>
        <taxon>Salmonella</taxon>
    </lineage>
</organism>
<protein>
    <submittedName>
        <fullName evidence="1">Addiction module toxin RelE</fullName>
    </submittedName>
</protein>
<dbReference type="PIRSF" id="PIRSF039032">
    <property type="entry name" value="HigB-2"/>
    <property type="match status" value="1"/>
</dbReference>
<sequence>MEFFEFIETDFFSGLRKKLLTEEEYTEFQKLLIVNPEAGSVMVGTGGCRKIRFSPESYQKGKSGAVRVIYYYQSPEGRIWLFLLYQKGQKDTLTGAEKNTLKSAISLLKEGKL</sequence>
<reference evidence="1" key="2">
    <citation type="submission" date="2020-02" db="EMBL/GenBank/DDBJ databases">
        <authorList>
            <consortium name="NCBI Pathogen Detection Project"/>
        </authorList>
    </citation>
    <scope>NUCLEOTIDE SEQUENCE</scope>
    <source>
        <strain evidence="1">MA.CK_94/00001630</strain>
    </source>
</reference>
<name>A0A760BGT9_SALER</name>
<dbReference type="InterPro" id="IPR009387">
    <property type="entry name" value="HigB-2"/>
</dbReference>